<proteinExistence type="predicted"/>
<comment type="caution">
    <text evidence="1">The sequence shown here is derived from an EMBL/GenBank/DDBJ whole genome shotgun (WGS) entry which is preliminary data.</text>
</comment>
<protein>
    <recommendedName>
        <fullName evidence="3">Restriction endonuclease</fullName>
    </recommendedName>
</protein>
<sequence>MRLFEWHSKSFIEHQSKLADFVGYLSNAWQNRNRYIETLEDISEEEIQEQSIQRQRFFDFTVDGKISARNYVGVVQYDGIRVEVYPKIFSKDTSGNVKQWQLNILYWLSYCSKVRFPFSFADVSKQNFDNFLELLIYIYANYTAEIIANQPFQAYQTVEEETTYLKGCISFDAYTKNNLINGKWQNFYCIHEPFVFDNQFNRIVKYVAKRLRTISENHLNQERLDEILFILHDVSDVCCSAEDCDKVKLNPLYADSKHILDLCRLYLSNQVIDLENEESNNFCFLLPMEYIFEDFICGFISEKWPSLNIKGQSIDFLAMNQGKSVFQIRNDIYVPNELIIDTKYKIRSNNDGLKAGVSQSDLYQMVSYAIRRNCTEVLLLYPLAVNSADIDALFTIPSGMLSEIIRINVKNIDIILDDIQNADTVIKSRIEKLSPLFL</sequence>
<accession>A0ABT6RHF5</accession>
<organism evidence="1 2">
    <name type="scientific">Pinibacter soli</name>
    <dbReference type="NCBI Taxonomy" id="3044211"/>
    <lineage>
        <taxon>Bacteria</taxon>
        <taxon>Pseudomonadati</taxon>
        <taxon>Bacteroidota</taxon>
        <taxon>Chitinophagia</taxon>
        <taxon>Chitinophagales</taxon>
        <taxon>Chitinophagaceae</taxon>
        <taxon>Pinibacter</taxon>
    </lineage>
</organism>
<dbReference type="Proteomes" id="UP001226434">
    <property type="component" value="Unassembled WGS sequence"/>
</dbReference>
<dbReference type="EMBL" id="JASBRG010000007">
    <property type="protein sequence ID" value="MDI3321973.1"/>
    <property type="molecule type" value="Genomic_DNA"/>
</dbReference>
<gene>
    <name evidence="1" type="ORF">QJ048_19435</name>
</gene>
<dbReference type="PANTHER" id="PTHR38733:SF1">
    <property type="entry name" value="TYPE IV METHYL-DIRECTED RESTRICTION ENZYME ECOKMCRBC"/>
    <property type="match status" value="1"/>
</dbReference>
<dbReference type="Pfam" id="PF10117">
    <property type="entry name" value="McrBC"/>
    <property type="match status" value="1"/>
</dbReference>
<reference evidence="1 2" key="1">
    <citation type="submission" date="2023-05" db="EMBL/GenBank/DDBJ databases">
        <title>Genome sequence of Pinibacter sp. MAH-24.</title>
        <authorList>
            <person name="Huq M.A."/>
        </authorList>
    </citation>
    <scope>NUCLEOTIDE SEQUENCE [LARGE SCALE GENOMIC DNA]</scope>
    <source>
        <strain evidence="1 2">MAH-24</strain>
    </source>
</reference>
<evidence type="ECO:0000313" key="2">
    <source>
        <dbReference type="Proteomes" id="UP001226434"/>
    </source>
</evidence>
<keyword evidence="2" id="KW-1185">Reference proteome</keyword>
<dbReference type="InterPro" id="IPR019292">
    <property type="entry name" value="McrC"/>
</dbReference>
<dbReference type="PANTHER" id="PTHR38733">
    <property type="entry name" value="PROTEIN MCRC"/>
    <property type="match status" value="1"/>
</dbReference>
<evidence type="ECO:0008006" key="3">
    <source>
        <dbReference type="Google" id="ProtNLM"/>
    </source>
</evidence>
<name>A0ABT6RHF5_9BACT</name>
<dbReference type="RefSeq" id="WP_282336093.1">
    <property type="nucleotide sequence ID" value="NZ_JASBRG010000007.1"/>
</dbReference>
<evidence type="ECO:0000313" key="1">
    <source>
        <dbReference type="EMBL" id="MDI3321973.1"/>
    </source>
</evidence>